<dbReference type="PANTHER" id="PTHR11707:SF28">
    <property type="entry name" value="60 KDA LYSOPHOSPHOLIPASE"/>
    <property type="match status" value="1"/>
</dbReference>
<evidence type="ECO:0000256" key="8">
    <source>
        <dbReference type="PROSITE-ProRule" id="PRU10100"/>
    </source>
</evidence>
<evidence type="ECO:0000259" key="10">
    <source>
        <dbReference type="Pfam" id="PF00710"/>
    </source>
</evidence>
<evidence type="ECO:0000313" key="12">
    <source>
        <dbReference type="EMBL" id="GHJ84759.1"/>
    </source>
</evidence>
<keyword evidence="3" id="KW-0378">Hydrolase</keyword>
<evidence type="ECO:0000256" key="7">
    <source>
        <dbReference type="PROSITE-ProRule" id="PRU00023"/>
    </source>
</evidence>
<dbReference type="InterPro" id="IPR041725">
    <property type="entry name" value="L-asparaginase_I"/>
</dbReference>
<dbReference type="InterPro" id="IPR037152">
    <property type="entry name" value="L-asparaginase_N_sf"/>
</dbReference>
<sequence length="607" mass="65822">MNINPSHESKVLCLYSGGTLGMLATAQGYVPEKGYLTQYLRSQARFHDPLGDSLFSNSQTAATYRNWNAQNSPDGSRPASPTPPSVKRSLVGQAVLAKAQTKTGQIESHDLSAHTLITPPIGKDGKRIRYSILEYDPLLDSPDMTSADWIRLAADIEANYSAYDGFVILHGTDTMAYTSSALSFLLEDLGKTVIVTGAQVPLGQLRNDAVENCLNSIILAGTYVIPEVCLYFDRKLLRGNRTRKVSSSDFAAFSSPNMDPLAELGVLIEVDWFLVHRPTQLQVFRAHKKLEDNVAVLQIFPGIPTSTIRAFLSQVRGVVLESFGAGNIPQREDVFQVIKEACDRGVVIVNITQCTKGSVLAYYPAMRKLAAAGVVSGADMTPEAALSKLSYLLSKDELDTVTVRQLMSIPIRGEMTLPDQKPTALSSQSSGLEGVMGHLLHLNASPATIANTSRRDDAPAPGRDKIGSLPQKIDEHDTRLAESLLLPYALCLAAAKDNVQSMMDLVLRSKALTEDSSGHHHGERPGRNLIDDLDPAFGKNALHVAADCGSKSCLEALLQIGAFIHTRDRAGHTALFYAERRGHENCVRILESAGAHHGGIDDVDQTE</sequence>
<dbReference type="SFLD" id="SFLDS00057">
    <property type="entry name" value="Glutaminase/Asparaginase"/>
    <property type="match status" value="1"/>
</dbReference>
<dbReference type="OrthoDB" id="542841at2759"/>
<name>A0A8H3YCY7_9TREE</name>
<dbReference type="PROSITE" id="PS50297">
    <property type="entry name" value="ANK_REP_REGION"/>
    <property type="match status" value="1"/>
</dbReference>
<dbReference type="GO" id="GO:0009066">
    <property type="term" value="P:aspartate family amino acid metabolic process"/>
    <property type="evidence" value="ECO:0007669"/>
    <property type="project" value="UniProtKB-ARBA"/>
</dbReference>
<dbReference type="PRINTS" id="PR00139">
    <property type="entry name" value="ASNGLNASE"/>
</dbReference>
<dbReference type="SMART" id="SM00248">
    <property type="entry name" value="ANK"/>
    <property type="match status" value="2"/>
</dbReference>
<feature type="active site" evidence="8">
    <location>
        <position position="172"/>
    </location>
</feature>
<comment type="caution">
    <text evidence="12">The sequence shown here is derived from an EMBL/GenBank/DDBJ whole genome shotgun (WGS) entry which is preliminary data.</text>
</comment>
<dbReference type="PROSITE" id="PS50088">
    <property type="entry name" value="ANK_REPEAT"/>
    <property type="match status" value="1"/>
</dbReference>
<dbReference type="AlphaFoldDB" id="A0A8H3YCY7"/>
<feature type="binding site" evidence="6">
    <location>
        <position position="141"/>
    </location>
    <ligand>
        <name>substrate</name>
    </ligand>
</feature>
<dbReference type="GO" id="GO:0004067">
    <property type="term" value="F:asparaginase activity"/>
    <property type="evidence" value="ECO:0007669"/>
    <property type="project" value="UniProtKB-UniRule"/>
</dbReference>
<dbReference type="PROSITE" id="PS00917">
    <property type="entry name" value="ASN_GLN_ASE_2"/>
    <property type="match status" value="1"/>
</dbReference>
<feature type="region of interest" description="Disordered" evidence="9">
    <location>
        <begin position="67"/>
        <end position="87"/>
    </location>
</feature>
<dbReference type="InterPro" id="IPR040919">
    <property type="entry name" value="Asparaginase_C"/>
</dbReference>
<dbReference type="InterPro" id="IPR006034">
    <property type="entry name" value="Asparaginase/glutaminase-like"/>
</dbReference>
<dbReference type="PROSITE" id="PS51732">
    <property type="entry name" value="ASN_GLN_ASE_3"/>
    <property type="match status" value="1"/>
</dbReference>
<evidence type="ECO:0000256" key="5">
    <source>
        <dbReference type="ARBA" id="ARBA00061199"/>
    </source>
</evidence>
<accession>A0A8H3YCY7</accession>
<dbReference type="EC" id="3.5.1.1" evidence="1"/>
<feature type="repeat" description="ANK" evidence="7">
    <location>
        <begin position="537"/>
        <end position="569"/>
    </location>
</feature>
<evidence type="ECO:0000256" key="1">
    <source>
        <dbReference type="ARBA" id="ARBA00012920"/>
    </source>
</evidence>
<keyword evidence="4 7" id="KW-0040">ANK repeat</keyword>
<dbReference type="CDD" id="cd08963">
    <property type="entry name" value="L-asparaginase_I"/>
    <property type="match status" value="1"/>
</dbReference>
<protein>
    <recommendedName>
        <fullName evidence="1">asparaginase</fullName>
        <ecNumber evidence="1">3.5.1.1</ecNumber>
    </recommendedName>
</protein>
<evidence type="ECO:0000256" key="2">
    <source>
        <dbReference type="ARBA" id="ARBA00022737"/>
    </source>
</evidence>
<dbReference type="Gene3D" id="3.40.50.40">
    <property type="match status" value="1"/>
</dbReference>
<evidence type="ECO:0000256" key="9">
    <source>
        <dbReference type="SAM" id="MobiDB-lite"/>
    </source>
</evidence>
<evidence type="ECO:0000259" key="11">
    <source>
        <dbReference type="Pfam" id="PF17763"/>
    </source>
</evidence>
<dbReference type="EMBL" id="BLZA01000009">
    <property type="protein sequence ID" value="GHJ84759.1"/>
    <property type="molecule type" value="Genomic_DNA"/>
</dbReference>
<feature type="domain" description="L-asparaginase N-terminal" evidence="10">
    <location>
        <begin position="10"/>
        <end position="271"/>
    </location>
</feature>
<dbReference type="PIRSF" id="PIRSF001220">
    <property type="entry name" value="L-ASNase_gatD"/>
    <property type="match status" value="1"/>
</dbReference>
<dbReference type="InterPro" id="IPR027475">
    <property type="entry name" value="Asparaginase/glutaminase_AS2"/>
</dbReference>
<dbReference type="InterPro" id="IPR036770">
    <property type="entry name" value="Ankyrin_rpt-contain_sf"/>
</dbReference>
<dbReference type="Pfam" id="PF12796">
    <property type="entry name" value="Ank_2"/>
    <property type="match status" value="1"/>
</dbReference>
<dbReference type="Pfam" id="PF17763">
    <property type="entry name" value="Asparaginase_C"/>
    <property type="match status" value="1"/>
</dbReference>
<evidence type="ECO:0000256" key="3">
    <source>
        <dbReference type="ARBA" id="ARBA00022801"/>
    </source>
</evidence>
<comment type="similarity">
    <text evidence="5">In the N-terminal section; belongs to the asparaginase 1 family.</text>
</comment>
<dbReference type="InterPro" id="IPR027473">
    <property type="entry name" value="L-asparaginase_C"/>
</dbReference>
<organism evidence="12 13">
    <name type="scientific">Naganishia liquefaciens</name>
    <dbReference type="NCBI Taxonomy" id="104408"/>
    <lineage>
        <taxon>Eukaryota</taxon>
        <taxon>Fungi</taxon>
        <taxon>Dikarya</taxon>
        <taxon>Basidiomycota</taxon>
        <taxon>Agaricomycotina</taxon>
        <taxon>Tremellomycetes</taxon>
        <taxon>Filobasidiales</taxon>
        <taxon>Filobasidiaceae</taxon>
        <taxon>Naganishia</taxon>
    </lineage>
</organism>
<dbReference type="FunFam" id="3.40.50.1170:FF:000003">
    <property type="entry name" value="60 kDa lysophospholipase"/>
    <property type="match status" value="1"/>
</dbReference>
<dbReference type="SUPFAM" id="SSF53774">
    <property type="entry name" value="Glutaminase/Asparaginase"/>
    <property type="match status" value="1"/>
</dbReference>
<evidence type="ECO:0000313" key="13">
    <source>
        <dbReference type="Proteomes" id="UP000620104"/>
    </source>
</evidence>
<keyword evidence="13" id="KW-1185">Reference proteome</keyword>
<dbReference type="PANTHER" id="PTHR11707">
    <property type="entry name" value="L-ASPARAGINASE"/>
    <property type="match status" value="1"/>
</dbReference>
<dbReference type="SMART" id="SM00870">
    <property type="entry name" value="Asparaginase"/>
    <property type="match status" value="1"/>
</dbReference>
<dbReference type="FunFam" id="3.40.50.40:FF:000001">
    <property type="entry name" value="L-asparaginase 1"/>
    <property type="match status" value="1"/>
</dbReference>
<evidence type="ECO:0000256" key="4">
    <source>
        <dbReference type="ARBA" id="ARBA00023043"/>
    </source>
</evidence>
<evidence type="ECO:0000256" key="6">
    <source>
        <dbReference type="PIRSR" id="PIRSR001220-2"/>
    </source>
</evidence>
<dbReference type="Proteomes" id="UP000620104">
    <property type="component" value="Unassembled WGS sequence"/>
</dbReference>
<dbReference type="SUPFAM" id="SSF48403">
    <property type="entry name" value="Ankyrin repeat"/>
    <property type="match status" value="1"/>
</dbReference>
<dbReference type="InterPro" id="IPR027474">
    <property type="entry name" value="L-asparaginase_N"/>
</dbReference>
<keyword evidence="2" id="KW-0677">Repeat</keyword>
<dbReference type="Gene3D" id="1.25.40.20">
    <property type="entry name" value="Ankyrin repeat-containing domain"/>
    <property type="match status" value="1"/>
</dbReference>
<reference evidence="12" key="1">
    <citation type="submission" date="2020-07" db="EMBL/GenBank/DDBJ databases">
        <title>Draft Genome Sequence of a Deep-Sea Yeast, Naganishia (Cryptococcus) liquefaciens strain N6.</title>
        <authorList>
            <person name="Han Y.W."/>
            <person name="Kajitani R."/>
            <person name="Morimoto H."/>
            <person name="Parhat M."/>
            <person name="Tsubouchi H."/>
            <person name="Bakenova O."/>
            <person name="Ogata M."/>
            <person name="Argunhan B."/>
            <person name="Aoki R."/>
            <person name="Kajiwara S."/>
            <person name="Itoh T."/>
            <person name="Iwasaki H."/>
        </authorList>
    </citation>
    <scope>NUCLEOTIDE SEQUENCE</scope>
    <source>
        <strain evidence="12">N6</strain>
    </source>
</reference>
<gene>
    <name evidence="12" type="ORF">NliqN6_1161</name>
</gene>
<proteinExistence type="inferred from homology"/>
<dbReference type="InterPro" id="IPR002110">
    <property type="entry name" value="Ankyrin_rpt"/>
</dbReference>
<dbReference type="InterPro" id="IPR006033">
    <property type="entry name" value="AsnA_fam"/>
</dbReference>
<feature type="domain" description="Asparaginase/glutaminase C-terminal" evidence="11">
    <location>
        <begin position="293"/>
        <end position="407"/>
    </location>
</feature>
<dbReference type="InterPro" id="IPR036152">
    <property type="entry name" value="Asp/glu_Ase-like_sf"/>
</dbReference>
<feature type="binding site" evidence="6">
    <location>
        <begin position="172"/>
        <end position="173"/>
    </location>
    <ligand>
        <name>substrate</name>
    </ligand>
</feature>
<dbReference type="PIRSF" id="PIRSF500176">
    <property type="entry name" value="L_ASNase"/>
    <property type="match status" value="1"/>
</dbReference>
<dbReference type="NCBIfam" id="TIGR00519">
    <property type="entry name" value="asnASE_I"/>
    <property type="match status" value="1"/>
</dbReference>
<dbReference type="Pfam" id="PF00710">
    <property type="entry name" value="Asparaginase"/>
    <property type="match status" value="1"/>
</dbReference>
<dbReference type="Gene3D" id="3.40.50.1170">
    <property type="entry name" value="L-asparaginase, N-terminal domain"/>
    <property type="match status" value="1"/>
</dbReference>